<accession>A0ABX7T3Y7</accession>
<evidence type="ECO:0000313" key="1">
    <source>
        <dbReference type="EMBL" id="QTD55214.1"/>
    </source>
</evidence>
<dbReference type="InterPro" id="IPR014718">
    <property type="entry name" value="GH-type_carb-bd"/>
</dbReference>
<gene>
    <name evidence="1" type="ORF">J4G78_13430</name>
</gene>
<dbReference type="Pfam" id="PF01263">
    <property type="entry name" value="Aldose_epim"/>
    <property type="match status" value="1"/>
</dbReference>
<dbReference type="CDD" id="cd09021">
    <property type="entry name" value="Aldose_epim_Ec_YphB"/>
    <property type="match status" value="1"/>
</dbReference>
<dbReference type="RefSeq" id="WP_207987038.1">
    <property type="nucleotide sequence ID" value="NZ_CP071794.1"/>
</dbReference>
<dbReference type="InterPro" id="IPR011013">
    <property type="entry name" value="Gal_mutarotase_sf_dom"/>
</dbReference>
<dbReference type="EMBL" id="CP071794">
    <property type="protein sequence ID" value="QTD55214.1"/>
    <property type="molecule type" value="Genomic_DNA"/>
</dbReference>
<evidence type="ECO:0000313" key="2">
    <source>
        <dbReference type="Proteomes" id="UP000663923"/>
    </source>
</evidence>
<dbReference type="InterPro" id="IPR008183">
    <property type="entry name" value="Aldose_1/G6P_1-epimerase"/>
</dbReference>
<sequence>MISLQNNDIALIIDPSRGGGILRFDWRDTAIFQPARDTDCSPLGLANFVLVPFSNRIAKGHFSFEGESVNIPPNHPPASTGHAIHGHGWMAPWEVVAKSEEVLHLRYQHTADSWPWDYSCDQEMILTAQGYIHKLSVTNQSAANMPAGLGFHPYFPSANVHLSTKFEGRWHVTEQGLPTEWVGKAGIYDLSTDDPVDTVFTGRRGALEIEWPTHRLTMTPNPDLPETHIFAPSDEDYFCVEPVSHMTDAINRDGLKILAPGECWSTQVEFSVAPQIS</sequence>
<reference evidence="1 2" key="1">
    <citation type="submission" date="2021-03" db="EMBL/GenBank/DDBJ databases">
        <title>Complete genome of Parasphingorhabdus_sp.JHSY0214.</title>
        <authorList>
            <person name="Yoo J.H."/>
            <person name="Bae J.W."/>
        </authorList>
    </citation>
    <scope>NUCLEOTIDE SEQUENCE [LARGE SCALE GENOMIC DNA]</scope>
    <source>
        <strain evidence="1 2">JHSY0214</strain>
    </source>
</reference>
<keyword evidence="2" id="KW-1185">Reference proteome</keyword>
<dbReference type="SUPFAM" id="SSF74650">
    <property type="entry name" value="Galactose mutarotase-like"/>
    <property type="match status" value="1"/>
</dbReference>
<proteinExistence type="predicted"/>
<organism evidence="1 2">
    <name type="scientific">Parasphingorhabdus cellanae</name>
    <dbReference type="NCBI Taxonomy" id="2806553"/>
    <lineage>
        <taxon>Bacteria</taxon>
        <taxon>Pseudomonadati</taxon>
        <taxon>Pseudomonadota</taxon>
        <taxon>Alphaproteobacteria</taxon>
        <taxon>Sphingomonadales</taxon>
        <taxon>Sphingomonadaceae</taxon>
        <taxon>Parasphingorhabdus</taxon>
    </lineage>
</organism>
<dbReference type="Gene3D" id="2.70.98.10">
    <property type="match status" value="1"/>
</dbReference>
<name>A0ABX7T3Y7_9SPHN</name>
<protein>
    <submittedName>
        <fullName evidence="1">Aldose 1-epimerase</fullName>
    </submittedName>
</protein>
<dbReference type="Proteomes" id="UP000663923">
    <property type="component" value="Chromosome"/>
</dbReference>